<accession>A0A846RGB2</accession>
<dbReference type="PANTHER" id="PTHR30461:SF23">
    <property type="entry name" value="DNA RECOMBINASE-RELATED"/>
    <property type="match status" value="1"/>
</dbReference>
<dbReference type="InterPro" id="IPR036162">
    <property type="entry name" value="Resolvase-like_N_sf"/>
</dbReference>
<keyword evidence="3" id="KW-1185">Reference proteome</keyword>
<dbReference type="InterPro" id="IPR050639">
    <property type="entry name" value="SSR_resolvase"/>
</dbReference>
<dbReference type="Pfam" id="PF00239">
    <property type="entry name" value="Resolvase"/>
    <property type="match status" value="1"/>
</dbReference>
<name>A0A846RGB2_9MICC</name>
<proteinExistence type="predicted"/>
<dbReference type="PROSITE" id="PS51736">
    <property type="entry name" value="RECOMBINASES_3"/>
    <property type="match status" value="1"/>
</dbReference>
<gene>
    <name evidence="2" type="ORF">BJ994_001239</name>
</gene>
<sequence length="229" mass="25449">MSAYRDTDTMVQDIVDRTGAEDLDFMALNHDAPPGTRAVLYLRVSSKGQVNTDYDPEGISIPVQREACLRKVVQMGLTVVTEYIEPGRSATEMTKRVAFQEMLRRVRADRDVDYVVVYKLSRFARNRTDDAIVMADLKKRGVTLISATESIDASPVGQLMHGLLAAFNEYRSAEDGADIKYKMAQKAKKGGTIGRAPVGYLNVREYFEGREVRSVAVDEIRGPAHPASL</sequence>
<evidence type="ECO:0000313" key="2">
    <source>
        <dbReference type="EMBL" id="NJC22163.1"/>
    </source>
</evidence>
<feature type="domain" description="Resolvase/invertase-type recombinase catalytic" evidence="1">
    <location>
        <begin position="37"/>
        <end position="190"/>
    </location>
</feature>
<dbReference type="SMART" id="SM00857">
    <property type="entry name" value="Resolvase"/>
    <property type="match status" value="1"/>
</dbReference>
<dbReference type="AlphaFoldDB" id="A0A846RGB2"/>
<dbReference type="GO" id="GO:0000150">
    <property type="term" value="F:DNA strand exchange activity"/>
    <property type="evidence" value="ECO:0007669"/>
    <property type="project" value="InterPro"/>
</dbReference>
<dbReference type="SUPFAM" id="SSF53041">
    <property type="entry name" value="Resolvase-like"/>
    <property type="match status" value="1"/>
</dbReference>
<protein>
    <submittedName>
        <fullName evidence="2">DNA invertase Pin-like site-specific DNA recombinase</fullName>
    </submittedName>
</protein>
<dbReference type="Proteomes" id="UP000547458">
    <property type="component" value="Unassembled WGS sequence"/>
</dbReference>
<evidence type="ECO:0000313" key="3">
    <source>
        <dbReference type="Proteomes" id="UP000547458"/>
    </source>
</evidence>
<comment type="caution">
    <text evidence="2">The sequence shown here is derived from an EMBL/GenBank/DDBJ whole genome shotgun (WGS) entry which is preliminary data.</text>
</comment>
<dbReference type="Gene3D" id="3.40.50.1390">
    <property type="entry name" value="Resolvase, N-terminal catalytic domain"/>
    <property type="match status" value="1"/>
</dbReference>
<dbReference type="GO" id="GO:0003677">
    <property type="term" value="F:DNA binding"/>
    <property type="evidence" value="ECO:0007669"/>
    <property type="project" value="InterPro"/>
</dbReference>
<reference evidence="2 3" key="1">
    <citation type="submission" date="2020-03" db="EMBL/GenBank/DDBJ databases">
        <title>Sequencing the genomes of 1000 actinobacteria strains.</title>
        <authorList>
            <person name="Klenk H.-P."/>
        </authorList>
    </citation>
    <scope>NUCLEOTIDE SEQUENCE [LARGE SCALE GENOMIC DNA]</scope>
    <source>
        <strain evidence="2 3">DSM 16403</strain>
    </source>
</reference>
<organism evidence="2 3">
    <name type="scientific">Arthrobacter pigmenti</name>
    <dbReference type="NCBI Taxonomy" id="271432"/>
    <lineage>
        <taxon>Bacteria</taxon>
        <taxon>Bacillati</taxon>
        <taxon>Actinomycetota</taxon>
        <taxon>Actinomycetes</taxon>
        <taxon>Micrococcales</taxon>
        <taxon>Micrococcaceae</taxon>
        <taxon>Arthrobacter</taxon>
    </lineage>
</organism>
<dbReference type="CDD" id="cd00338">
    <property type="entry name" value="Ser_Recombinase"/>
    <property type="match status" value="1"/>
</dbReference>
<dbReference type="PANTHER" id="PTHR30461">
    <property type="entry name" value="DNA-INVERTASE FROM LAMBDOID PROPHAGE"/>
    <property type="match status" value="1"/>
</dbReference>
<dbReference type="InterPro" id="IPR006119">
    <property type="entry name" value="Resolv_N"/>
</dbReference>
<dbReference type="EMBL" id="JAATJL010000001">
    <property type="protein sequence ID" value="NJC22163.1"/>
    <property type="molecule type" value="Genomic_DNA"/>
</dbReference>
<evidence type="ECO:0000259" key="1">
    <source>
        <dbReference type="PROSITE" id="PS51736"/>
    </source>
</evidence>